<feature type="transmembrane region" description="Helical" evidence="6">
    <location>
        <begin position="199"/>
        <end position="217"/>
    </location>
</feature>
<organism evidence="8 9">
    <name type="scientific">Labrys monachus</name>
    <dbReference type="NCBI Taxonomy" id="217067"/>
    <lineage>
        <taxon>Bacteria</taxon>
        <taxon>Pseudomonadati</taxon>
        <taxon>Pseudomonadota</taxon>
        <taxon>Alphaproteobacteria</taxon>
        <taxon>Hyphomicrobiales</taxon>
        <taxon>Xanthobacteraceae</taxon>
        <taxon>Labrys</taxon>
    </lineage>
</organism>
<dbReference type="EMBL" id="JAUSVK010000001">
    <property type="protein sequence ID" value="MDQ0392704.1"/>
    <property type="molecule type" value="Genomic_DNA"/>
</dbReference>
<dbReference type="Proteomes" id="UP001237448">
    <property type="component" value="Unassembled WGS sequence"/>
</dbReference>
<feature type="transmembrane region" description="Helical" evidence="6">
    <location>
        <begin position="45"/>
        <end position="66"/>
    </location>
</feature>
<evidence type="ECO:0000256" key="1">
    <source>
        <dbReference type="ARBA" id="ARBA00004651"/>
    </source>
</evidence>
<reference evidence="8 9" key="1">
    <citation type="submission" date="2023-07" db="EMBL/GenBank/DDBJ databases">
        <title>Genomic Encyclopedia of Type Strains, Phase IV (KMG-IV): sequencing the most valuable type-strain genomes for metagenomic binning, comparative biology and taxonomic classification.</title>
        <authorList>
            <person name="Goeker M."/>
        </authorList>
    </citation>
    <scope>NUCLEOTIDE SEQUENCE [LARGE SCALE GENOMIC DNA]</scope>
    <source>
        <strain evidence="8 9">DSM 5896</strain>
    </source>
</reference>
<comment type="caution">
    <text evidence="8">The sequence shown here is derived from an EMBL/GenBank/DDBJ whole genome shotgun (WGS) entry which is preliminary data.</text>
</comment>
<name>A0ABU0FDN0_9HYPH</name>
<evidence type="ECO:0000256" key="3">
    <source>
        <dbReference type="ARBA" id="ARBA00022692"/>
    </source>
</evidence>
<keyword evidence="5 6" id="KW-0472">Membrane</keyword>
<keyword evidence="2" id="KW-1003">Cell membrane</keyword>
<accession>A0ABU0FDN0</accession>
<keyword evidence="9" id="KW-1185">Reference proteome</keyword>
<evidence type="ECO:0000259" key="7">
    <source>
        <dbReference type="Pfam" id="PF05425"/>
    </source>
</evidence>
<feature type="transmembrane region" description="Helical" evidence="6">
    <location>
        <begin position="13"/>
        <end position="33"/>
    </location>
</feature>
<keyword evidence="4 6" id="KW-1133">Transmembrane helix</keyword>
<feature type="domain" description="Copper resistance protein D" evidence="7">
    <location>
        <begin position="189"/>
        <end position="288"/>
    </location>
</feature>
<evidence type="ECO:0000256" key="6">
    <source>
        <dbReference type="SAM" id="Phobius"/>
    </source>
</evidence>
<dbReference type="InterPro" id="IPR032694">
    <property type="entry name" value="CopC/D"/>
</dbReference>
<feature type="transmembrane region" description="Helical" evidence="6">
    <location>
        <begin position="161"/>
        <end position="178"/>
    </location>
</feature>
<evidence type="ECO:0000313" key="9">
    <source>
        <dbReference type="Proteomes" id="UP001237448"/>
    </source>
</evidence>
<dbReference type="InterPro" id="IPR047689">
    <property type="entry name" value="CopD"/>
</dbReference>
<dbReference type="Pfam" id="PF05425">
    <property type="entry name" value="CopD"/>
    <property type="match status" value="1"/>
</dbReference>
<keyword evidence="3 6" id="KW-0812">Transmembrane</keyword>
<evidence type="ECO:0000256" key="5">
    <source>
        <dbReference type="ARBA" id="ARBA00023136"/>
    </source>
</evidence>
<dbReference type="PANTHER" id="PTHR34820:SF4">
    <property type="entry name" value="INNER MEMBRANE PROTEIN YEBZ"/>
    <property type="match status" value="1"/>
</dbReference>
<dbReference type="InterPro" id="IPR008457">
    <property type="entry name" value="Cu-R_CopD_dom"/>
</dbReference>
<gene>
    <name evidence="8" type="ORF">J3R73_002496</name>
</gene>
<evidence type="ECO:0000256" key="2">
    <source>
        <dbReference type="ARBA" id="ARBA00022475"/>
    </source>
</evidence>
<feature type="transmembrane region" description="Helical" evidence="6">
    <location>
        <begin position="97"/>
        <end position="115"/>
    </location>
</feature>
<feature type="transmembrane region" description="Helical" evidence="6">
    <location>
        <begin position="269"/>
        <end position="291"/>
    </location>
</feature>
<dbReference type="PANTHER" id="PTHR34820">
    <property type="entry name" value="INNER MEMBRANE PROTEIN YEBZ"/>
    <property type="match status" value="1"/>
</dbReference>
<feature type="transmembrane region" description="Helical" evidence="6">
    <location>
        <begin position="229"/>
        <end position="248"/>
    </location>
</feature>
<evidence type="ECO:0000313" key="8">
    <source>
        <dbReference type="EMBL" id="MDQ0392704.1"/>
    </source>
</evidence>
<protein>
    <submittedName>
        <fullName evidence="8">Copper resistance protein D</fullName>
    </submittedName>
</protein>
<evidence type="ECO:0000256" key="4">
    <source>
        <dbReference type="ARBA" id="ARBA00022989"/>
    </source>
</evidence>
<dbReference type="NCBIfam" id="NF033808">
    <property type="entry name" value="copper_CopD"/>
    <property type="match status" value="1"/>
</dbReference>
<dbReference type="RefSeq" id="WP_307426978.1">
    <property type="nucleotide sequence ID" value="NZ_JAUSVK010000001.1"/>
</dbReference>
<feature type="transmembrane region" description="Helical" evidence="6">
    <location>
        <begin position="122"/>
        <end position="141"/>
    </location>
</feature>
<sequence length="294" mass="30428">MIGPDAALDICRFLHDASLMLVWGASAYLAVLVPRRLADDVARRLRIPAIVAVAAALATTLAALPIETATIGEGWSAATDLATLHDVLFDTTVGRAWQAQAAGAALLFAAVFFPLRIRRKAVALASGLLLAGVALTGHAVMQDGWLRIAHVANDGVHVLSAGAWLGAMVPLLPILARLDTAARPEAGLALRRFSNAGHVAVALAIASGLVNTCLVLGRLPTDWSSPYQALLAAKIAAVAAMTGLALVNRYGLVPRMARRGSGSVRLIRFATLAEIVLGLGAVAAVSVLGMLEPV</sequence>
<proteinExistence type="predicted"/>
<comment type="subcellular location">
    <subcellularLocation>
        <location evidence="1">Cell membrane</location>
        <topology evidence="1">Multi-pass membrane protein</topology>
    </subcellularLocation>
</comment>